<evidence type="ECO:0000259" key="2">
    <source>
        <dbReference type="PROSITE" id="PS50157"/>
    </source>
</evidence>
<dbReference type="Gene3D" id="3.30.160.60">
    <property type="entry name" value="Classic Zinc Finger"/>
    <property type="match status" value="1"/>
</dbReference>
<dbReference type="SUPFAM" id="SSF57667">
    <property type="entry name" value="beta-beta-alpha zinc fingers"/>
    <property type="match status" value="1"/>
</dbReference>
<evidence type="ECO:0000313" key="3">
    <source>
        <dbReference type="EMBL" id="CDW42466.1"/>
    </source>
</evidence>
<dbReference type="GO" id="GO:0008270">
    <property type="term" value="F:zinc ion binding"/>
    <property type="evidence" value="ECO:0007669"/>
    <property type="project" value="UniProtKB-KW"/>
</dbReference>
<dbReference type="EMBL" id="HACA01025105">
    <property type="protein sequence ID" value="CDW42466.1"/>
    <property type="molecule type" value="Transcribed_RNA"/>
</dbReference>
<dbReference type="InterPro" id="IPR013087">
    <property type="entry name" value="Znf_C2H2_type"/>
</dbReference>
<keyword evidence="1" id="KW-0862">Zinc</keyword>
<dbReference type="InterPro" id="IPR036236">
    <property type="entry name" value="Znf_C2H2_sf"/>
</dbReference>
<protein>
    <submittedName>
        <fullName evidence="3">Zinc finger and BTB domaincontaining protein 6like [Acyrthosiphon pisum]</fullName>
    </submittedName>
</protein>
<proteinExistence type="predicted"/>
<reference evidence="3" key="1">
    <citation type="submission" date="2014-05" db="EMBL/GenBank/DDBJ databases">
        <authorList>
            <person name="Chronopoulou M."/>
        </authorList>
    </citation>
    <scope>NUCLEOTIDE SEQUENCE</scope>
    <source>
        <tissue evidence="3">Whole organism</tissue>
    </source>
</reference>
<dbReference type="PROSITE" id="PS50157">
    <property type="entry name" value="ZINC_FINGER_C2H2_2"/>
    <property type="match status" value="1"/>
</dbReference>
<accession>A0A0K2UXN1</accession>
<dbReference type="OrthoDB" id="10261408at2759"/>
<keyword evidence="1" id="KW-0479">Metal-binding</keyword>
<dbReference type="SMART" id="SM00355">
    <property type="entry name" value="ZnF_C2H2"/>
    <property type="match status" value="2"/>
</dbReference>
<dbReference type="Pfam" id="PF00096">
    <property type="entry name" value="zf-C2H2"/>
    <property type="match status" value="1"/>
</dbReference>
<organism evidence="3">
    <name type="scientific">Lepeophtheirus salmonis</name>
    <name type="common">Salmon louse</name>
    <name type="synonym">Caligus salmonis</name>
    <dbReference type="NCBI Taxonomy" id="72036"/>
    <lineage>
        <taxon>Eukaryota</taxon>
        <taxon>Metazoa</taxon>
        <taxon>Ecdysozoa</taxon>
        <taxon>Arthropoda</taxon>
        <taxon>Crustacea</taxon>
        <taxon>Multicrustacea</taxon>
        <taxon>Hexanauplia</taxon>
        <taxon>Copepoda</taxon>
        <taxon>Siphonostomatoida</taxon>
        <taxon>Caligidae</taxon>
        <taxon>Lepeophtheirus</taxon>
    </lineage>
</organism>
<dbReference type="AlphaFoldDB" id="A0A0K2UXN1"/>
<dbReference type="PROSITE" id="PS00028">
    <property type="entry name" value="ZINC_FINGER_C2H2_1"/>
    <property type="match status" value="2"/>
</dbReference>
<sequence length="85" mass="9646">MITLLIDKIINPLFIFMYVGRNSLVSGQCPHCGNEYTNFSSLKYHVRLIHSEASNTLCCYLCPSSFVGRASYKEHLISIHGVKHQ</sequence>
<feature type="domain" description="C2H2-type" evidence="2">
    <location>
        <begin position="27"/>
        <end position="55"/>
    </location>
</feature>
<keyword evidence="1" id="KW-0863">Zinc-finger</keyword>
<evidence type="ECO:0000256" key="1">
    <source>
        <dbReference type="PROSITE-ProRule" id="PRU00042"/>
    </source>
</evidence>
<name>A0A0K2UXN1_LEPSM</name>